<protein>
    <submittedName>
        <fullName evidence="1">Uncharacterized protein</fullName>
    </submittedName>
</protein>
<dbReference type="RefSeq" id="WP_231145058.1">
    <property type="nucleotide sequence ID" value="NZ_CP088100.1"/>
</dbReference>
<sequence>MTEQATATVLHANQPLPAYQPEFTIGQVTGYATSDDGMQCVLRALTPEGITFMLIVPTVQIAAVIGGLNAAKQAAAAKTDIEPGASAVFMPQRYETIRTPAFDGVLLAFDRGSPSEQIIGLDTDAAIRLGQDLRKQGKAATRLILPERDITTP</sequence>
<keyword evidence="2" id="KW-1185">Reference proteome</keyword>
<reference evidence="1" key="1">
    <citation type="submission" date="2021-11" db="EMBL/GenBank/DDBJ databases">
        <title>Australian commercial rhizobial inoculants.</title>
        <authorList>
            <person name="Kohlmeier M.G."/>
            <person name="O'Hara G.W."/>
            <person name="Colombi E."/>
            <person name="Ramsay J.P."/>
            <person name="Terpolilli J."/>
        </authorList>
    </citation>
    <scope>NUCLEOTIDE SEQUENCE</scope>
    <source>
        <strain evidence="1">CC829</strain>
    </source>
</reference>
<evidence type="ECO:0000313" key="2">
    <source>
        <dbReference type="Proteomes" id="UP001430990"/>
    </source>
</evidence>
<dbReference type="EMBL" id="CP088100">
    <property type="protein sequence ID" value="UFW91044.1"/>
    <property type="molecule type" value="Genomic_DNA"/>
</dbReference>
<gene>
    <name evidence="1" type="ORF">BjapCC829_21900</name>
</gene>
<name>A0ABY3R024_9BRAD</name>
<evidence type="ECO:0000313" key="1">
    <source>
        <dbReference type="EMBL" id="UFW91044.1"/>
    </source>
</evidence>
<dbReference type="Proteomes" id="UP001430990">
    <property type="component" value="Chromosome"/>
</dbReference>
<accession>A0ABY3R024</accession>
<organism evidence="1 2">
    <name type="scientific">Bradyrhizobium barranii</name>
    <dbReference type="NCBI Taxonomy" id="2992140"/>
    <lineage>
        <taxon>Bacteria</taxon>
        <taxon>Pseudomonadati</taxon>
        <taxon>Pseudomonadota</taxon>
        <taxon>Alphaproteobacteria</taxon>
        <taxon>Hyphomicrobiales</taxon>
        <taxon>Nitrobacteraceae</taxon>
        <taxon>Bradyrhizobium</taxon>
    </lineage>
</organism>
<proteinExistence type="predicted"/>